<evidence type="ECO:0000256" key="1">
    <source>
        <dbReference type="SAM" id="SignalP"/>
    </source>
</evidence>
<proteinExistence type="predicted"/>
<evidence type="ECO:0000313" key="2">
    <source>
        <dbReference type="EMBL" id="OBZ78627.1"/>
    </source>
</evidence>
<evidence type="ECO:0008006" key="4">
    <source>
        <dbReference type="Google" id="ProtNLM"/>
    </source>
</evidence>
<protein>
    <recommendedName>
        <fullName evidence="4">Fibronectin type-III domain-containing protein</fullName>
    </recommendedName>
</protein>
<organism evidence="2 3">
    <name type="scientific">Grifola frondosa</name>
    <name type="common">Maitake</name>
    <name type="synonym">Polyporus frondosus</name>
    <dbReference type="NCBI Taxonomy" id="5627"/>
    <lineage>
        <taxon>Eukaryota</taxon>
        <taxon>Fungi</taxon>
        <taxon>Dikarya</taxon>
        <taxon>Basidiomycota</taxon>
        <taxon>Agaricomycotina</taxon>
        <taxon>Agaricomycetes</taxon>
        <taxon>Polyporales</taxon>
        <taxon>Grifolaceae</taxon>
        <taxon>Grifola</taxon>
    </lineage>
</organism>
<dbReference type="EMBL" id="LUGG01000001">
    <property type="protein sequence ID" value="OBZ78627.1"/>
    <property type="molecule type" value="Genomic_DNA"/>
</dbReference>
<feature type="signal peptide" evidence="1">
    <location>
        <begin position="1"/>
        <end position="22"/>
    </location>
</feature>
<dbReference type="STRING" id="5627.A0A1C7MPL0"/>
<feature type="chain" id="PRO_5008889252" description="Fibronectin type-III domain-containing protein" evidence="1">
    <location>
        <begin position="23"/>
        <end position="159"/>
    </location>
</feature>
<reference evidence="2 3" key="1">
    <citation type="submission" date="2016-03" db="EMBL/GenBank/DDBJ databases">
        <title>Whole genome sequencing of Grifola frondosa 9006-11.</title>
        <authorList>
            <person name="Min B."/>
            <person name="Park H."/>
            <person name="Kim J.-G."/>
            <person name="Cho H."/>
            <person name="Oh Y.-L."/>
            <person name="Kong W.-S."/>
            <person name="Choi I.-G."/>
        </authorList>
    </citation>
    <scope>NUCLEOTIDE SEQUENCE [LARGE SCALE GENOMIC DNA]</scope>
    <source>
        <strain evidence="2 3">9006-11</strain>
    </source>
</reference>
<accession>A0A1C7MPL0</accession>
<name>A0A1C7MPL0_GRIFR</name>
<evidence type="ECO:0000313" key="3">
    <source>
        <dbReference type="Proteomes" id="UP000092993"/>
    </source>
</evidence>
<dbReference type="AlphaFoldDB" id="A0A1C7MPL0"/>
<gene>
    <name evidence="2" type="ORF">A0H81_00785</name>
</gene>
<dbReference type="OMA" id="YFTITAN"/>
<comment type="caution">
    <text evidence="2">The sequence shown here is derived from an EMBL/GenBank/DDBJ whole genome shotgun (WGS) entry which is preliminary data.</text>
</comment>
<keyword evidence="1" id="KW-0732">Signal</keyword>
<keyword evidence="3" id="KW-1185">Reference proteome</keyword>
<dbReference type="Proteomes" id="UP000092993">
    <property type="component" value="Unassembled WGS sequence"/>
</dbReference>
<sequence length="159" mass="17229">MISVRSSLLCVLALLFLDTGAGVCGFYMVPGRWQNLNGTTIAVGNNTSTKVARDVWAPKITEPNTATVWNIGSKVKVSWDVTHPPEHVTNYNGKLLLGYLDSSDDSNENLDYKNPLAEGFNLTKGHVVVKVPNVSPSNDYIVVLMGDSGNRSPTFTITS</sequence>
<dbReference type="OrthoDB" id="3199367at2759"/>